<gene>
    <name evidence="5" type="ORF">NBR_LOCUS1084</name>
</gene>
<reference evidence="7" key="1">
    <citation type="submission" date="2017-02" db="UniProtKB">
        <authorList>
            <consortium name="WormBaseParasite"/>
        </authorList>
    </citation>
    <scope>IDENTIFICATION</scope>
</reference>
<sequence>MEDRRFIFDLMVCGKGNDNEPLQEFILQSPAPIDTAVKLSALYRDMSEKEKERAKDLSNVAVFSENMAVELLGITATEYNAAILLKAKDNRGRPLLDLLTIKIFTSSGKTVAFSLFVLICPPAWFYFSLPLDSRIGRAPIIKFVCHIVSHVYFTVLLTVVVLNITHKMYEVTSVVPNPVEWMLLLWLSGNLVSELSNVGGGSGLGIVKVLILVLSAAAIAVHVLAFLLPAVVLTHLDNDEKLHFARTMLYLKNQLFAFALLFAFVEYLDFLTVHHLFGPWAIIIRDLMYDLARFLVILLLFVAGFTLHVTSIFQPAYQPVDEDSAELMRLASPEQTLEMLFFSLFGLVEPDSMPPLHLVPDFAKIILKLLFGIYMMVTLIEWKFGRAILIRQMNKRSATPSPINMLTKLFVVLKVTFRNRLRVCTQKAQQDLRFEENIDAFSMGGGHQGRTSPTMREDETGTYTIQNFNKNAPLEQYVADMRGEGGELGASSDWSIERVIDWKRIVSMYYQMNGKRDDDTEEIDERPH</sequence>
<evidence type="ECO:0000313" key="6">
    <source>
        <dbReference type="Proteomes" id="UP000271162"/>
    </source>
</evidence>
<keyword evidence="4" id="KW-0472">Membrane</keyword>
<keyword evidence="6" id="KW-1185">Reference proteome</keyword>
<keyword evidence="2" id="KW-0406">Ion transport</keyword>
<dbReference type="PANTHER" id="PTHR10117:SF54">
    <property type="entry name" value="TRANSIENT RECEPTOR POTENTIAL-GAMMA PROTEIN"/>
    <property type="match status" value="1"/>
</dbReference>
<evidence type="ECO:0000313" key="7">
    <source>
        <dbReference type="WBParaSite" id="NBR_0000108301-mRNA-1"/>
    </source>
</evidence>
<evidence type="ECO:0000256" key="4">
    <source>
        <dbReference type="SAM" id="Phobius"/>
    </source>
</evidence>
<dbReference type="PANTHER" id="PTHR10117">
    <property type="entry name" value="TRANSIENT RECEPTOR POTENTIAL CHANNEL"/>
    <property type="match status" value="1"/>
</dbReference>
<evidence type="ECO:0000313" key="5">
    <source>
        <dbReference type="EMBL" id="VDL64319.1"/>
    </source>
</evidence>
<proteinExistence type="predicted"/>
<dbReference type="GO" id="GO:0005886">
    <property type="term" value="C:plasma membrane"/>
    <property type="evidence" value="ECO:0007669"/>
    <property type="project" value="TreeGrafter"/>
</dbReference>
<evidence type="ECO:0000256" key="1">
    <source>
        <dbReference type="ARBA" id="ARBA00022448"/>
    </source>
</evidence>
<dbReference type="Proteomes" id="UP000271162">
    <property type="component" value="Unassembled WGS sequence"/>
</dbReference>
<organism evidence="7">
    <name type="scientific">Nippostrongylus brasiliensis</name>
    <name type="common">Rat hookworm</name>
    <dbReference type="NCBI Taxonomy" id="27835"/>
    <lineage>
        <taxon>Eukaryota</taxon>
        <taxon>Metazoa</taxon>
        <taxon>Ecdysozoa</taxon>
        <taxon>Nematoda</taxon>
        <taxon>Chromadorea</taxon>
        <taxon>Rhabditida</taxon>
        <taxon>Rhabditina</taxon>
        <taxon>Rhabditomorpha</taxon>
        <taxon>Strongyloidea</taxon>
        <taxon>Heligmosomidae</taxon>
        <taxon>Nippostrongylus</taxon>
    </lineage>
</organism>
<feature type="transmembrane region" description="Helical" evidence="4">
    <location>
        <begin position="181"/>
        <end position="198"/>
    </location>
</feature>
<protein>
    <submittedName>
        <fullName evidence="7">Ion_trans domain-containing protein</fullName>
    </submittedName>
</protein>
<feature type="transmembrane region" description="Helical" evidence="4">
    <location>
        <begin position="256"/>
        <end position="282"/>
    </location>
</feature>
<dbReference type="GO" id="GO:0015279">
    <property type="term" value="F:store-operated calcium channel activity"/>
    <property type="evidence" value="ECO:0007669"/>
    <property type="project" value="TreeGrafter"/>
</dbReference>
<evidence type="ECO:0000256" key="3">
    <source>
        <dbReference type="ARBA" id="ARBA00023303"/>
    </source>
</evidence>
<dbReference type="GO" id="GO:0051480">
    <property type="term" value="P:regulation of cytosolic calcium ion concentration"/>
    <property type="evidence" value="ECO:0007669"/>
    <property type="project" value="TreeGrafter"/>
</dbReference>
<feature type="transmembrane region" description="Helical" evidence="4">
    <location>
        <begin position="143"/>
        <end position="161"/>
    </location>
</feature>
<keyword evidence="4" id="KW-1133">Transmembrane helix</keyword>
<reference evidence="5 6" key="2">
    <citation type="submission" date="2018-11" db="EMBL/GenBank/DDBJ databases">
        <authorList>
            <consortium name="Pathogen Informatics"/>
        </authorList>
    </citation>
    <scope>NUCLEOTIDE SEQUENCE [LARGE SCALE GENOMIC DNA]</scope>
</reference>
<keyword evidence="3" id="KW-0407">Ion channel</keyword>
<dbReference type="OMA" id="GANPHEE"/>
<keyword evidence="1" id="KW-0813">Transport</keyword>
<feature type="transmembrane region" description="Helical" evidence="4">
    <location>
        <begin position="362"/>
        <end position="382"/>
    </location>
</feature>
<evidence type="ECO:0000256" key="2">
    <source>
        <dbReference type="ARBA" id="ARBA00023065"/>
    </source>
</evidence>
<name>A0A0N4XEY1_NIPBR</name>
<dbReference type="WBParaSite" id="NBR_0000108301-mRNA-1">
    <property type="protein sequence ID" value="NBR_0000108301-mRNA-1"/>
    <property type="gene ID" value="NBR_0000108301"/>
</dbReference>
<dbReference type="AlphaFoldDB" id="A0A0N4XEY1"/>
<keyword evidence="4" id="KW-0812">Transmembrane</keyword>
<dbReference type="EMBL" id="UYSL01000728">
    <property type="protein sequence ID" value="VDL64319.1"/>
    <property type="molecule type" value="Genomic_DNA"/>
</dbReference>
<dbReference type="GO" id="GO:0034703">
    <property type="term" value="C:cation channel complex"/>
    <property type="evidence" value="ECO:0007669"/>
    <property type="project" value="TreeGrafter"/>
</dbReference>
<accession>A0A0N4XEY1</accession>
<feature type="transmembrane region" description="Helical" evidence="4">
    <location>
        <begin position="210"/>
        <end position="236"/>
    </location>
</feature>
<dbReference type="STRING" id="27835.A0A0N4XEY1"/>
<dbReference type="GO" id="GO:0070679">
    <property type="term" value="F:inositol 1,4,5 trisphosphate binding"/>
    <property type="evidence" value="ECO:0007669"/>
    <property type="project" value="TreeGrafter"/>
</dbReference>
<feature type="transmembrane region" description="Helical" evidence="4">
    <location>
        <begin position="111"/>
        <end position="131"/>
    </location>
</feature>
<feature type="transmembrane region" description="Helical" evidence="4">
    <location>
        <begin position="294"/>
        <end position="313"/>
    </location>
</feature>
<dbReference type="InterPro" id="IPR002153">
    <property type="entry name" value="TRPC_channel"/>
</dbReference>